<protein>
    <recommendedName>
        <fullName evidence="3">Polymer-forming cytoskeletal protein</fullName>
    </recommendedName>
</protein>
<organism evidence="1 2">
    <name type="scientific">Hymenobacter fastidiosus</name>
    <dbReference type="NCBI Taxonomy" id="486264"/>
    <lineage>
        <taxon>Bacteria</taxon>
        <taxon>Pseudomonadati</taxon>
        <taxon>Bacteroidota</taxon>
        <taxon>Cytophagia</taxon>
        <taxon>Cytophagales</taxon>
        <taxon>Hymenobacteraceae</taxon>
        <taxon>Hymenobacter</taxon>
    </lineage>
</organism>
<evidence type="ECO:0008006" key="3">
    <source>
        <dbReference type="Google" id="ProtNLM"/>
    </source>
</evidence>
<evidence type="ECO:0000313" key="1">
    <source>
        <dbReference type="EMBL" id="GAA4014264.1"/>
    </source>
</evidence>
<reference evidence="2" key="1">
    <citation type="journal article" date="2019" name="Int. J. Syst. Evol. Microbiol.">
        <title>The Global Catalogue of Microorganisms (GCM) 10K type strain sequencing project: providing services to taxonomists for standard genome sequencing and annotation.</title>
        <authorList>
            <consortium name="The Broad Institute Genomics Platform"/>
            <consortium name="The Broad Institute Genome Sequencing Center for Infectious Disease"/>
            <person name="Wu L."/>
            <person name="Ma J."/>
        </authorList>
    </citation>
    <scope>NUCLEOTIDE SEQUENCE [LARGE SCALE GENOMIC DNA]</scope>
    <source>
        <strain evidence="2">JCM 17224</strain>
    </source>
</reference>
<dbReference type="SUPFAM" id="SSF101874">
    <property type="entry name" value="YceI-like"/>
    <property type="match status" value="1"/>
</dbReference>
<comment type="caution">
    <text evidence="1">The sequence shown here is derived from an EMBL/GenBank/DDBJ whole genome shotgun (WGS) entry which is preliminary data.</text>
</comment>
<evidence type="ECO:0000313" key="2">
    <source>
        <dbReference type="Proteomes" id="UP001500567"/>
    </source>
</evidence>
<sequence>MTGNTGGSAGDFYGNAKVGFELTGKINRKDCGLSRSGVTEAGSIVISEDVKLSASGQFTKHA</sequence>
<gene>
    <name evidence="1" type="ORF">GCM10022408_29300</name>
</gene>
<name>A0ABP7SNT0_9BACT</name>
<proteinExistence type="predicted"/>
<dbReference type="Proteomes" id="UP001500567">
    <property type="component" value="Unassembled WGS sequence"/>
</dbReference>
<dbReference type="EMBL" id="BAABDJ010000035">
    <property type="protein sequence ID" value="GAA4014264.1"/>
    <property type="molecule type" value="Genomic_DNA"/>
</dbReference>
<accession>A0ABP7SNT0</accession>
<dbReference type="InterPro" id="IPR036761">
    <property type="entry name" value="TTHA0802/YceI-like_sf"/>
</dbReference>
<keyword evidence="2" id="KW-1185">Reference proteome</keyword>